<feature type="compositionally biased region" description="Polar residues" evidence="4">
    <location>
        <begin position="1"/>
        <end position="10"/>
    </location>
</feature>
<organism evidence="7 8">
    <name type="scientific">Metschnikowia aff. pulcherrima</name>
    <dbReference type="NCBI Taxonomy" id="2163413"/>
    <lineage>
        <taxon>Eukaryota</taxon>
        <taxon>Fungi</taxon>
        <taxon>Dikarya</taxon>
        <taxon>Ascomycota</taxon>
        <taxon>Saccharomycotina</taxon>
        <taxon>Pichiomycetes</taxon>
        <taxon>Metschnikowiaceae</taxon>
        <taxon>Metschnikowia</taxon>
    </lineage>
</organism>
<feature type="region of interest" description="Disordered" evidence="4">
    <location>
        <begin position="38"/>
        <end position="193"/>
    </location>
</feature>
<feature type="compositionally biased region" description="Basic and acidic residues" evidence="4">
    <location>
        <begin position="756"/>
        <end position="765"/>
    </location>
</feature>
<evidence type="ECO:0000256" key="1">
    <source>
        <dbReference type="ARBA" id="ARBA00023125"/>
    </source>
</evidence>
<evidence type="ECO:0000259" key="5">
    <source>
        <dbReference type="PROSITE" id="PS50090"/>
    </source>
</evidence>
<dbReference type="STRING" id="2163413.A0A4P6XY09"/>
<evidence type="ECO:0000256" key="3">
    <source>
        <dbReference type="ARBA" id="ARBA00023306"/>
    </source>
</evidence>
<dbReference type="GO" id="GO:0010833">
    <property type="term" value="P:telomere maintenance via telomere lengthening"/>
    <property type="evidence" value="ECO:0007669"/>
    <property type="project" value="TreeGrafter"/>
</dbReference>
<accession>A0A4P6XY09</accession>
<dbReference type="GO" id="GO:0003691">
    <property type="term" value="F:double-stranded telomeric DNA binding"/>
    <property type="evidence" value="ECO:0007669"/>
    <property type="project" value="TreeGrafter"/>
</dbReference>
<feature type="compositionally biased region" description="Basic and acidic residues" evidence="4">
    <location>
        <begin position="108"/>
        <end position="135"/>
    </location>
</feature>
<feature type="region of interest" description="Disordered" evidence="4">
    <location>
        <begin position="1"/>
        <end position="25"/>
    </location>
</feature>
<evidence type="ECO:0000259" key="6">
    <source>
        <dbReference type="PROSITE" id="PS51294"/>
    </source>
</evidence>
<dbReference type="Pfam" id="PF08558">
    <property type="entry name" value="TRF"/>
    <property type="match status" value="1"/>
</dbReference>
<reference evidence="8" key="1">
    <citation type="submission" date="2019-03" db="EMBL/GenBank/DDBJ databases">
        <title>Snf2 controls pulcherriminic acid biosynthesis and connects pigmentation and antifungal activity of the yeast Metschnikowia pulcherrima.</title>
        <authorList>
            <person name="Gore-Lloyd D."/>
            <person name="Sumann I."/>
            <person name="Brachmann A.O."/>
            <person name="Schneeberger K."/>
            <person name="Ortiz-Merino R.A."/>
            <person name="Moreno-Beltran M."/>
            <person name="Schlaefli M."/>
            <person name="Kirner P."/>
            <person name="Santos Kron A."/>
            <person name="Wolfe K.H."/>
            <person name="Piel J."/>
            <person name="Ahrens C.H."/>
            <person name="Henk D."/>
            <person name="Freimoser F.M."/>
        </authorList>
    </citation>
    <scope>NUCLEOTIDE SEQUENCE [LARGE SCALE GENOMIC DNA]</scope>
    <source>
        <strain evidence="8">APC 1.2</strain>
    </source>
</reference>
<keyword evidence="2" id="KW-0539">Nucleus</keyword>
<feature type="region of interest" description="Disordered" evidence="4">
    <location>
        <begin position="730"/>
        <end position="765"/>
    </location>
</feature>
<dbReference type="InterPro" id="IPR017930">
    <property type="entry name" value="Myb_dom"/>
</dbReference>
<feature type="region of interest" description="Disordered" evidence="4">
    <location>
        <begin position="205"/>
        <end position="237"/>
    </location>
</feature>
<dbReference type="Gene3D" id="1.10.10.60">
    <property type="entry name" value="Homeodomain-like"/>
    <property type="match status" value="1"/>
</dbReference>
<dbReference type="FunFam" id="1.10.10.60:FF:000137">
    <property type="entry name" value="MYB DNA binding protein"/>
    <property type="match status" value="1"/>
</dbReference>
<dbReference type="PANTHER" id="PTHR47807:SF1">
    <property type="entry name" value="PROTEIN TBF1"/>
    <property type="match status" value="1"/>
</dbReference>
<dbReference type="Proteomes" id="UP000292447">
    <property type="component" value="Chromosome VII"/>
</dbReference>
<keyword evidence="8" id="KW-1185">Reference proteome</keyword>
<dbReference type="SUPFAM" id="SSF46689">
    <property type="entry name" value="Homeodomain-like"/>
    <property type="match status" value="1"/>
</dbReference>
<feature type="domain" description="Myb-like" evidence="5">
    <location>
        <begin position="637"/>
        <end position="689"/>
    </location>
</feature>
<dbReference type="InterPro" id="IPR052833">
    <property type="entry name" value="Telomeric_DNA-bd_trans-reg"/>
</dbReference>
<dbReference type="CDD" id="cd11660">
    <property type="entry name" value="SANT_TRF"/>
    <property type="match status" value="1"/>
</dbReference>
<evidence type="ECO:0000313" key="8">
    <source>
        <dbReference type="Proteomes" id="UP000292447"/>
    </source>
</evidence>
<dbReference type="EMBL" id="CP034462">
    <property type="protein sequence ID" value="QBM91004.1"/>
    <property type="molecule type" value="Genomic_DNA"/>
</dbReference>
<sequence>MQLEETQSSPEIDEQAKNDLITTDDGLDQAIQRAIAQHDLEQQQLEQNGNLSAETEQIGHELHSEQGQGGYEGAQDTQGHVEPRNDAFNSDLAEHGMDLGGSPLLDAAQEKQHLQMIADELKRAATDPKEADSKNEGGVYDDSLDLDEESESERGIAHADSFPQQGPETGSGEAPGSDENGSGTSGGAESETGHALAEFPEHGAVLHGSGEHNENSEGTSEGATNAAGAEAEAEEGATGHIPANSELLATNNAIAAYNALLSQTPLMALLTKAHLAALPLPIVPTNLMPARIQLLVSSLAVLDNLATQLLRVFAAGPYQKIIDLALSPETAPGAAFRDLTSLFEFTKRLYSEEDPFLTVEHIAPGIWKEGEKTPSMFQSREQTIELTLRKVNLATFLAATLGTIEVGFFHLNESFLHVFCPANDLDPANSMLNMSASNMNLQSGAGCNIGEKCGKLLKPQASLYLDLKTQAYISAIEAGERLSEEILEDILPTNLEEILQARRGTKVLSPTEMDFIHRCNSRKEILLNYPPGHSLNEEYEWFEFLKDLFDFVAKNMGFLLWGKKGKAAPVRASRNTHQQSPTPHSDEVLQYVPERPREEPVRPGRGPTKGLDDITAALLPSEIQEQQIHLKINPAMSKGPNRRPWTREEEKALRHAMELKGTQWSVILELFGQGGRINESLKNRTQVQLKDKARNWKMFFLKSGLAVPHYLQKVTGDLERDDKLRAKTARNKKTAAAPVPPVAKRDATLGQDNIDEELRKRQRLE</sequence>
<dbReference type="Pfam" id="PF00249">
    <property type="entry name" value="Myb_DNA-binding"/>
    <property type="match status" value="1"/>
</dbReference>
<gene>
    <name evidence="7" type="primary">MPUL0G00450</name>
    <name evidence="7" type="ORF">METSCH_G00450</name>
</gene>
<name>A0A4P6XY09_9ASCO</name>
<feature type="compositionally biased region" description="Low complexity" evidence="4">
    <location>
        <begin position="217"/>
        <end position="230"/>
    </location>
</feature>
<dbReference type="InterPro" id="IPR013867">
    <property type="entry name" value="Telomere_rpt-bd_fac_dimer_dom"/>
</dbReference>
<dbReference type="InterPro" id="IPR009057">
    <property type="entry name" value="Homeodomain-like_sf"/>
</dbReference>
<dbReference type="InterPro" id="IPR001005">
    <property type="entry name" value="SANT/Myb"/>
</dbReference>
<dbReference type="PROSITE" id="PS50090">
    <property type="entry name" value="MYB_LIKE"/>
    <property type="match status" value="1"/>
</dbReference>
<feature type="domain" description="HTH myb-type" evidence="6">
    <location>
        <begin position="641"/>
        <end position="693"/>
    </location>
</feature>
<dbReference type="GO" id="GO:0042803">
    <property type="term" value="F:protein homodimerization activity"/>
    <property type="evidence" value="ECO:0007669"/>
    <property type="project" value="InterPro"/>
</dbReference>
<feature type="compositionally biased region" description="Acidic residues" evidence="4">
    <location>
        <begin position="142"/>
        <end position="151"/>
    </location>
</feature>
<evidence type="ECO:0000313" key="7">
    <source>
        <dbReference type="EMBL" id="QBM91004.1"/>
    </source>
</evidence>
<dbReference type="SMART" id="SM00717">
    <property type="entry name" value="SANT"/>
    <property type="match status" value="1"/>
</dbReference>
<dbReference type="AlphaFoldDB" id="A0A4P6XY09"/>
<dbReference type="PANTHER" id="PTHR47807">
    <property type="entry name" value="PROTEIN TBF1"/>
    <property type="match status" value="1"/>
</dbReference>
<evidence type="ECO:0000256" key="2">
    <source>
        <dbReference type="ARBA" id="ARBA00023242"/>
    </source>
</evidence>
<keyword evidence="1 7" id="KW-0238">DNA-binding</keyword>
<keyword evidence="3" id="KW-0131">Cell cycle</keyword>
<proteinExistence type="predicted"/>
<dbReference type="PROSITE" id="PS51294">
    <property type="entry name" value="HTH_MYB"/>
    <property type="match status" value="1"/>
</dbReference>
<protein>
    <submittedName>
        <fullName evidence="7">Myb-like DNA-binding domain-containing protein</fullName>
    </submittedName>
</protein>
<evidence type="ECO:0000256" key="4">
    <source>
        <dbReference type="SAM" id="MobiDB-lite"/>
    </source>
</evidence>